<dbReference type="Proteomes" id="UP001054945">
    <property type="component" value="Unassembled WGS sequence"/>
</dbReference>
<proteinExistence type="predicted"/>
<protein>
    <submittedName>
        <fullName evidence="2">Uncharacterized protein</fullName>
    </submittedName>
</protein>
<evidence type="ECO:0000313" key="3">
    <source>
        <dbReference type="Proteomes" id="UP001054945"/>
    </source>
</evidence>
<evidence type="ECO:0000256" key="1">
    <source>
        <dbReference type="SAM" id="MobiDB-lite"/>
    </source>
</evidence>
<comment type="caution">
    <text evidence="2">The sequence shown here is derived from an EMBL/GenBank/DDBJ whole genome shotgun (WGS) entry which is preliminary data.</text>
</comment>
<accession>A0AAV4US82</accession>
<reference evidence="2 3" key="1">
    <citation type="submission" date="2021-06" db="EMBL/GenBank/DDBJ databases">
        <title>Caerostris extrusa draft genome.</title>
        <authorList>
            <person name="Kono N."/>
            <person name="Arakawa K."/>
        </authorList>
    </citation>
    <scope>NUCLEOTIDE SEQUENCE [LARGE SCALE GENOMIC DNA]</scope>
</reference>
<evidence type="ECO:0000313" key="2">
    <source>
        <dbReference type="EMBL" id="GIY60593.1"/>
    </source>
</evidence>
<keyword evidence="3" id="KW-1185">Reference proteome</keyword>
<gene>
    <name evidence="2" type="ORF">CEXT_447681</name>
</gene>
<feature type="compositionally biased region" description="Polar residues" evidence="1">
    <location>
        <begin position="74"/>
        <end position="85"/>
    </location>
</feature>
<organism evidence="2 3">
    <name type="scientific">Caerostris extrusa</name>
    <name type="common">Bark spider</name>
    <name type="synonym">Caerostris bankana</name>
    <dbReference type="NCBI Taxonomy" id="172846"/>
    <lineage>
        <taxon>Eukaryota</taxon>
        <taxon>Metazoa</taxon>
        <taxon>Ecdysozoa</taxon>
        <taxon>Arthropoda</taxon>
        <taxon>Chelicerata</taxon>
        <taxon>Arachnida</taxon>
        <taxon>Araneae</taxon>
        <taxon>Araneomorphae</taxon>
        <taxon>Entelegynae</taxon>
        <taxon>Araneoidea</taxon>
        <taxon>Araneidae</taxon>
        <taxon>Caerostris</taxon>
    </lineage>
</organism>
<dbReference type="EMBL" id="BPLR01013347">
    <property type="protein sequence ID" value="GIY60593.1"/>
    <property type="molecule type" value="Genomic_DNA"/>
</dbReference>
<feature type="region of interest" description="Disordered" evidence="1">
    <location>
        <begin position="58"/>
        <end position="85"/>
    </location>
</feature>
<dbReference type="AlphaFoldDB" id="A0AAV4US82"/>
<sequence length="85" mass="9766">MGNTFDYTKSVETSSTLATRPYLLSINMHRIPLEVNCLPFKPETKQRLRSVTVDDVSTEREMGVSIRSEPFRRSNGTVWNSENSR</sequence>
<name>A0AAV4US82_CAEEX</name>